<reference evidence="1 2" key="1">
    <citation type="submission" date="2022-01" db="EMBL/GenBank/DDBJ databases">
        <authorList>
            <person name="Xiong W."/>
            <person name="Schranz E."/>
        </authorList>
    </citation>
    <scope>NUCLEOTIDE SEQUENCE [LARGE SCALE GENOMIC DNA]</scope>
</reference>
<gene>
    <name evidence="1" type="ORF">LVIROSA_LOCUS19954</name>
</gene>
<protein>
    <submittedName>
        <fullName evidence="1">Uncharacterized protein</fullName>
    </submittedName>
</protein>
<dbReference type="EMBL" id="CAKMRJ010003334">
    <property type="protein sequence ID" value="CAH1433359.1"/>
    <property type="molecule type" value="Genomic_DNA"/>
</dbReference>
<evidence type="ECO:0000313" key="1">
    <source>
        <dbReference type="EMBL" id="CAH1433359.1"/>
    </source>
</evidence>
<dbReference type="AlphaFoldDB" id="A0AAU9MZV1"/>
<keyword evidence="2" id="KW-1185">Reference proteome</keyword>
<dbReference type="Proteomes" id="UP001157418">
    <property type="component" value="Unassembled WGS sequence"/>
</dbReference>
<organism evidence="1 2">
    <name type="scientific">Lactuca virosa</name>
    <dbReference type="NCBI Taxonomy" id="75947"/>
    <lineage>
        <taxon>Eukaryota</taxon>
        <taxon>Viridiplantae</taxon>
        <taxon>Streptophyta</taxon>
        <taxon>Embryophyta</taxon>
        <taxon>Tracheophyta</taxon>
        <taxon>Spermatophyta</taxon>
        <taxon>Magnoliopsida</taxon>
        <taxon>eudicotyledons</taxon>
        <taxon>Gunneridae</taxon>
        <taxon>Pentapetalae</taxon>
        <taxon>asterids</taxon>
        <taxon>campanulids</taxon>
        <taxon>Asterales</taxon>
        <taxon>Asteraceae</taxon>
        <taxon>Cichorioideae</taxon>
        <taxon>Cichorieae</taxon>
        <taxon>Lactucinae</taxon>
        <taxon>Lactuca</taxon>
    </lineage>
</organism>
<comment type="caution">
    <text evidence="1">The sequence shown here is derived from an EMBL/GenBank/DDBJ whole genome shotgun (WGS) entry which is preliminary data.</text>
</comment>
<name>A0AAU9MZV1_9ASTR</name>
<proteinExistence type="predicted"/>
<accession>A0AAU9MZV1</accession>
<sequence length="78" mass="8502">MFAHFLLFSHTPCRPASSHIFPAGTSCRFVFVISLLLISTIDHEYGIQEGYQAAVAFPSSSSTSSLAKPNKALKKKVD</sequence>
<evidence type="ECO:0000313" key="2">
    <source>
        <dbReference type="Proteomes" id="UP001157418"/>
    </source>
</evidence>